<feature type="compositionally biased region" description="Basic residues" evidence="5">
    <location>
        <begin position="15"/>
        <end position="27"/>
    </location>
</feature>
<dbReference type="InterPro" id="IPR011598">
    <property type="entry name" value="bHLH_dom"/>
</dbReference>
<name>A0A016S7Q9_9BILA</name>
<keyword evidence="2" id="KW-0805">Transcription regulation</keyword>
<dbReference type="STRING" id="53326.A0A016S7Q9"/>
<dbReference type="InterPro" id="IPR050370">
    <property type="entry name" value="HES_HEY"/>
</dbReference>
<keyword evidence="4" id="KW-0539">Nucleus</keyword>
<accession>A0A016S7Q9</accession>
<evidence type="ECO:0000313" key="8">
    <source>
        <dbReference type="Proteomes" id="UP000024635"/>
    </source>
</evidence>
<dbReference type="EMBL" id="JARK01001610">
    <property type="protein sequence ID" value="EYB86705.1"/>
    <property type="molecule type" value="Genomic_DNA"/>
</dbReference>
<dbReference type="PANTHER" id="PTHR10985">
    <property type="entry name" value="BASIC HELIX-LOOP-HELIX TRANSCRIPTION FACTOR, HES-RELATED"/>
    <property type="match status" value="1"/>
</dbReference>
<organism evidence="7 8">
    <name type="scientific">Ancylostoma ceylanicum</name>
    <dbReference type="NCBI Taxonomy" id="53326"/>
    <lineage>
        <taxon>Eukaryota</taxon>
        <taxon>Metazoa</taxon>
        <taxon>Ecdysozoa</taxon>
        <taxon>Nematoda</taxon>
        <taxon>Chromadorea</taxon>
        <taxon>Rhabditida</taxon>
        <taxon>Rhabditina</taxon>
        <taxon>Rhabditomorpha</taxon>
        <taxon>Strongyloidea</taxon>
        <taxon>Ancylostomatidae</taxon>
        <taxon>Ancylostomatinae</taxon>
        <taxon>Ancylostoma</taxon>
    </lineage>
</organism>
<feature type="compositionally biased region" description="Low complexity" evidence="5">
    <location>
        <begin position="83"/>
        <end position="97"/>
    </location>
</feature>
<evidence type="ECO:0000256" key="4">
    <source>
        <dbReference type="ARBA" id="ARBA00023242"/>
    </source>
</evidence>
<dbReference type="OrthoDB" id="6085656at2759"/>
<evidence type="ECO:0000256" key="2">
    <source>
        <dbReference type="ARBA" id="ARBA00023015"/>
    </source>
</evidence>
<keyword evidence="3" id="KW-0804">Transcription</keyword>
<evidence type="ECO:0000256" key="5">
    <source>
        <dbReference type="SAM" id="MobiDB-lite"/>
    </source>
</evidence>
<dbReference type="SUPFAM" id="SSF47459">
    <property type="entry name" value="HLH, helix-loop-helix DNA-binding domain"/>
    <property type="match status" value="1"/>
</dbReference>
<dbReference type="GO" id="GO:0005634">
    <property type="term" value="C:nucleus"/>
    <property type="evidence" value="ECO:0007669"/>
    <property type="project" value="UniProtKB-SubCell"/>
</dbReference>
<keyword evidence="8" id="KW-1185">Reference proteome</keyword>
<proteinExistence type="predicted"/>
<reference evidence="8" key="1">
    <citation type="journal article" date="2015" name="Nat. Genet.">
        <title>The genome and transcriptome of the zoonotic hookworm Ancylostoma ceylanicum identify infection-specific gene families.</title>
        <authorList>
            <person name="Schwarz E.M."/>
            <person name="Hu Y."/>
            <person name="Antoshechkin I."/>
            <person name="Miller M.M."/>
            <person name="Sternberg P.W."/>
            <person name="Aroian R.V."/>
        </authorList>
    </citation>
    <scope>NUCLEOTIDE SEQUENCE</scope>
    <source>
        <strain evidence="8">HY135</strain>
    </source>
</reference>
<evidence type="ECO:0000256" key="1">
    <source>
        <dbReference type="ARBA" id="ARBA00004123"/>
    </source>
</evidence>
<dbReference type="PROSITE" id="PS50888">
    <property type="entry name" value="BHLH"/>
    <property type="match status" value="1"/>
</dbReference>
<comment type="caution">
    <text evidence="7">The sequence shown here is derived from an EMBL/GenBank/DDBJ whole genome shotgun (WGS) entry which is preliminary data.</text>
</comment>
<feature type="compositionally biased region" description="Low complexity" evidence="5">
    <location>
        <begin position="104"/>
        <end position="125"/>
    </location>
</feature>
<sequence length="226" mass="24696">MYSDIESFSSDERGHMKKTNKPMMEKKRRARINHCLSELKEILICDKHASAGHAKWEKADILEMTVDYLKKLRALRDHHSPHSATASAATTTETTSSQPKDCDSSPTSTVPSPSSTESSSDGPTTTKRRRTTSPTPPTPQEPRSFLAPAPSTPLSLSTLPTSIRVPPVVSPQMRPAAAGFNFMAQHLLALQYQQNLKMAAIAPGILPAVAPVHPFTAMATIPWRTM</sequence>
<evidence type="ECO:0000313" key="7">
    <source>
        <dbReference type="EMBL" id="EYB86705.1"/>
    </source>
</evidence>
<dbReference type="Pfam" id="PF00010">
    <property type="entry name" value="HLH"/>
    <property type="match status" value="1"/>
</dbReference>
<dbReference type="GO" id="GO:0046983">
    <property type="term" value="F:protein dimerization activity"/>
    <property type="evidence" value="ECO:0007669"/>
    <property type="project" value="InterPro"/>
</dbReference>
<dbReference type="InterPro" id="IPR036638">
    <property type="entry name" value="HLH_DNA-bd_sf"/>
</dbReference>
<evidence type="ECO:0000259" key="6">
    <source>
        <dbReference type="PROSITE" id="PS50888"/>
    </source>
</evidence>
<feature type="domain" description="BHLH" evidence="6">
    <location>
        <begin position="16"/>
        <end position="72"/>
    </location>
</feature>
<evidence type="ECO:0000256" key="3">
    <source>
        <dbReference type="ARBA" id="ARBA00023163"/>
    </source>
</evidence>
<dbReference type="SMART" id="SM00353">
    <property type="entry name" value="HLH"/>
    <property type="match status" value="1"/>
</dbReference>
<feature type="region of interest" description="Disordered" evidence="5">
    <location>
        <begin position="1"/>
        <end position="27"/>
    </location>
</feature>
<comment type="subcellular location">
    <subcellularLocation>
        <location evidence="1">Nucleus</location>
    </subcellularLocation>
</comment>
<dbReference type="AlphaFoldDB" id="A0A016S7Q9"/>
<dbReference type="Gene3D" id="4.10.280.10">
    <property type="entry name" value="Helix-loop-helix DNA-binding domain"/>
    <property type="match status" value="1"/>
</dbReference>
<feature type="region of interest" description="Disordered" evidence="5">
    <location>
        <begin position="79"/>
        <end position="158"/>
    </location>
</feature>
<feature type="compositionally biased region" description="Low complexity" evidence="5">
    <location>
        <begin position="141"/>
        <end position="158"/>
    </location>
</feature>
<dbReference type="CDD" id="cd11410">
    <property type="entry name" value="bHLH_O_HES"/>
    <property type="match status" value="1"/>
</dbReference>
<gene>
    <name evidence="7" type="primary">Acey_s0274.g1011</name>
    <name evidence="7" type="ORF">Y032_0274g1011</name>
</gene>
<dbReference type="Proteomes" id="UP000024635">
    <property type="component" value="Unassembled WGS sequence"/>
</dbReference>
<protein>
    <recommendedName>
        <fullName evidence="6">BHLH domain-containing protein</fullName>
    </recommendedName>
</protein>